<reference evidence="4" key="1">
    <citation type="journal article" date="2020" name="Plant J.">
        <title>Transposons played a major role in the diversification between the closely related almond and peach genomes: results from the almond genome sequence.</title>
        <authorList>
            <person name="Alioto T."/>
            <person name="Alexiou K.G."/>
            <person name="Bardil A."/>
            <person name="Barteri F."/>
            <person name="Castanera R."/>
            <person name="Cruz F."/>
            <person name="Dhingra A."/>
            <person name="Duval H."/>
            <person name="Fernandez I Marti A."/>
            <person name="Frias L."/>
            <person name="Galan B."/>
            <person name="Garcia J.L."/>
            <person name="Howad W."/>
            <person name="Gomez-Garrido J."/>
            <person name="Gut M."/>
            <person name="Julca I."/>
            <person name="Morata J."/>
            <person name="Puigdomenech P."/>
            <person name="Ribeca P."/>
            <person name="Rubio Cabetas M.J."/>
            <person name="Vlasova A."/>
            <person name="Wirthensohn M."/>
            <person name="Garcia-Mas J."/>
            <person name="Gabaldon T."/>
            <person name="Casacuberta J.M."/>
            <person name="Arus P."/>
        </authorList>
    </citation>
    <scope>NUCLEOTIDE SEQUENCE [LARGE SCALE GENOMIC DNA]</scope>
    <source>
        <strain evidence="4">cv. Texas</strain>
    </source>
</reference>
<dbReference type="SUPFAM" id="SSF54106">
    <property type="entry name" value="LysM domain"/>
    <property type="match status" value="1"/>
</dbReference>
<proteinExistence type="predicted"/>
<feature type="compositionally biased region" description="Low complexity" evidence="1">
    <location>
        <begin position="51"/>
        <end position="65"/>
    </location>
</feature>
<dbReference type="PROSITE" id="PS51782">
    <property type="entry name" value="LYSM"/>
    <property type="match status" value="1"/>
</dbReference>
<dbReference type="OMA" id="PEYSNGK"/>
<dbReference type="PANTHER" id="PTHR20932">
    <property type="entry name" value="LYSM AND PUTATIVE PEPTIDOGLYCAN-BINDING DOMAIN-CONTAINING PROTEIN"/>
    <property type="match status" value="1"/>
</dbReference>
<dbReference type="Proteomes" id="UP000327085">
    <property type="component" value="Chromosome 1"/>
</dbReference>
<dbReference type="FunCoup" id="A0A5E4EGC3">
    <property type="interactions" value="1329"/>
</dbReference>
<dbReference type="Gramene" id="VVA14753">
    <property type="protein sequence ID" value="VVA14753"/>
    <property type="gene ID" value="Prudul26B007765"/>
</dbReference>
<evidence type="ECO:0000259" key="2">
    <source>
        <dbReference type="PROSITE" id="PS51782"/>
    </source>
</evidence>
<evidence type="ECO:0000313" key="3">
    <source>
        <dbReference type="EMBL" id="VVA14753.1"/>
    </source>
</evidence>
<dbReference type="EMBL" id="CABIKO010000011">
    <property type="protein sequence ID" value="VVA14753.1"/>
    <property type="molecule type" value="Genomic_DNA"/>
</dbReference>
<dbReference type="InterPro" id="IPR018392">
    <property type="entry name" value="LysM"/>
</dbReference>
<accession>A0A5E4EGC3</accession>
<evidence type="ECO:0000256" key="1">
    <source>
        <dbReference type="SAM" id="MobiDB-lite"/>
    </source>
</evidence>
<feature type="domain" description="LysM" evidence="2">
    <location>
        <begin position="81"/>
        <end position="125"/>
    </location>
</feature>
<dbReference type="InParanoid" id="A0A5E4EGC3"/>
<name>A0A5E4EGC3_PRUDU</name>
<feature type="region of interest" description="Disordered" evidence="1">
    <location>
        <begin position="229"/>
        <end position="301"/>
    </location>
</feature>
<feature type="compositionally biased region" description="Low complexity" evidence="1">
    <location>
        <begin position="31"/>
        <end position="44"/>
    </location>
</feature>
<dbReference type="InterPro" id="IPR036779">
    <property type="entry name" value="LysM_dom_sf"/>
</dbReference>
<feature type="compositionally biased region" description="Basic and acidic residues" evidence="1">
    <location>
        <begin position="263"/>
        <end position="289"/>
    </location>
</feature>
<dbReference type="AlphaFoldDB" id="A0A5E4EGC3"/>
<feature type="compositionally biased region" description="Polar residues" evidence="1">
    <location>
        <begin position="135"/>
        <end position="154"/>
    </location>
</feature>
<protein>
    <submittedName>
        <fullName evidence="3">PREDICTED: lysM</fullName>
    </submittedName>
</protein>
<gene>
    <name evidence="3" type="ORF">ALMOND_2B007765</name>
</gene>
<sequence>MESHFCCHHADQVISSSHLHNRYQNNIKNDSMSSSSSSSLFLPSSSPPPSLLQQSYSPSSSSPALVGGGGGGGGEAGAGYIEHVVSKFDTLAGVAIKYGVEVADIKKMNGLVTDRQMFALRFLQIPLPGRHRPSPLSNGSNTPCQTSSDQTPPRHTQGDMFESFRSLRVTPQRKASPAMDSLQSYYGLKPRNQNSITEGFEMAVYKNGGGHYLENGRGHYLENGHFLRGSPASDRPFGQRRKSRSLVKLDENGELSDSMPGTETREGDSDQFGEKLIRRRQKSEADFSRTPEMLLGDNSGSGSGTAGFSAFTGQCLALRPKAANRTALGTDVEAGGLNPIPVGLGDSFITDGLSGVRKSSSTSNLQDHDSSSSASIWSTSKWSLKPDLQVFSTAAIRKPIFDGLPKPTGRRKAALD</sequence>
<feature type="region of interest" description="Disordered" evidence="1">
    <location>
        <begin position="26"/>
        <end position="73"/>
    </location>
</feature>
<organism evidence="3 4">
    <name type="scientific">Prunus dulcis</name>
    <name type="common">Almond</name>
    <name type="synonym">Amygdalus dulcis</name>
    <dbReference type="NCBI Taxonomy" id="3755"/>
    <lineage>
        <taxon>Eukaryota</taxon>
        <taxon>Viridiplantae</taxon>
        <taxon>Streptophyta</taxon>
        <taxon>Embryophyta</taxon>
        <taxon>Tracheophyta</taxon>
        <taxon>Spermatophyta</taxon>
        <taxon>Magnoliopsida</taxon>
        <taxon>eudicotyledons</taxon>
        <taxon>Gunneridae</taxon>
        <taxon>Pentapetalae</taxon>
        <taxon>rosids</taxon>
        <taxon>fabids</taxon>
        <taxon>Rosales</taxon>
        <taxon>Rosaceae</taxon>
        <taxon>Amygdaloideae</taxon>
        <taxon>Amygdaleae</taxon>
        <taxon>Prunus</taxon>
    </lineage>
</organism>
<dbReference type="Gene3D" id="3.10.350.10">
    <property type="entry name" value="LysM domain"/>
    <property type="match status" value="1"/>
</dbReference>
<dbReference type="InterPro" id="IPR045030">
    <property type="entry name" value="LYSM1-4"/>
</dbReference>
<dbReference type="SMART" id="SM00257">
    <property type="entry name" value="LysM"/>
    <property type="match status" value="1"/>
</dbReference>
<feature type="region of interest" description="Disordered" evidence="1">
    <location>
        <begin position="129"/>
        <end position="156"/>
    </location>
</feature>
<dbReference type="CDD" id="cd00118">
    <property type="entry name" value="LysM"/>
    <property type="match status" value="1"/>
</dbReference>
<dbReference type="PANTHER" id="PTHR20932:SF55">
    <property type="entry name" value="LYSM DOMAIN-CONTAINING PROTEIN"/>
    <property type="match status" value="1"/>
</dbReference>
<dbReference type="Pfam" id="PF01476">
    <property type="entry name" value="LysM"/>
    <property type="match status" value="1"/>
</dbReference>
<evidence type="ECO:0000313" key="4">
    <source>
        <dbReference type="Proteomes" id="UP000327085"/>
    </source>
</evidence>